<dbReference type="SUPFAM" id="SSF52047">
    <property type="entry name" value="RNI-like"/>
    <property type="match status" value="1"/>
</dbReference>
<name>A0A251P313_PRUPE</name>
<accession>A0A251P313</accession>
<dbReference type="Gramene" id="ONI05988">
    <property type="protein sequence ID" value="ONI05988"/>
    <property type="gene ID" value="PRUPE_5G032700"/>
</dbReference>
<evidence type="ECO:0000256" key="1">
    <source>
        <dbReference type="SAM" id="MobiDB-lite"/>
    </source>
</evidence>
<evidence type="ECO:0000313" key="3">
    <source>
        <dbReference type="Proteomes" id="UP000006882"/>
    </source>
</evidence>
<proteinExistence type="predicted"/>
<dbReference type="Proteomes" id="UP000006882">
    <property type="component" value="Chromosome G5"/>
</dbReference>
<reference evidence="2 3" key="1">
    <citation type="journal article" date="2013" name="Nat. Genet.">
        <title>The high-quality draft genome of peach (Prunus persica) identifies unique patterns of genetic diversity, domestication and genome evolution.</title>
        <authorList>
            <consortium name="International Peach Genome Initiative"/>
            <person name="Verde I."/>
            <person name="Abbott A.G."/>
            <person name="Scalabrin S."/>
            <person name="Jung S."/>
            <person name="Shu S."/>
            <person name="Marroni F."/>
            <person name="Zhebentyayeva T."/>
            <person name="Dettori M.T."/>
            <person name="Grimwood J."/>
            <person name="Cattonaro F."/>
            <person name="Zuccolo A."/>
            <person name="Rossini L."/>
            <person name="Jenkins J."/>
            <person name="Vendramin E."/>
            <person name="Meisel L.A."/>
            <person name="Decroocq V."/>
            <person name="Sosinski B."/>
            <person name="Prochnik S."/>
            <person name="Mitros T."/>
            <person name="Policriti A."/>
            <person name="Cipriani G."/>
            <person name="Dondini L."/>
            <person name="Ficklin S."/>
            <person name="Goodstein D.M."/>
            <person name="Xuan P."/>
            <person name="Del Fabbro C."/>
            <person name="Aramini V."/>
            <person name="Copetti D."/>
            <person name="Gonzalez S."/>
            <person name="Horner D.S."/>
            <person name="Falchi R."/>
            <person name="Lucas S."/>
            <person name="Mica E."/>
            <person name="Maldonado J."/>
            <person name="Lazzari B."/>
            <person name="Bielenberg D."/>
            <person name="Pirona R."/>
            <person name="Miculan M."/>
            <person name="Barakat A."/>
            <person name="Testolin R."/>
            <person name="Stella A."/>
            <person name="Tartarini S."/>
            <person name="Tonutti P."/>
            <person name="Arus P."/>
            <person name="Orellana A."/>
            <person name="Wells C."/>
            <person name="Main D."/>
            <person name="Vizzotto G."/>
            <person name="Silva H."/>
            <person name="Salamini F."/>
            <person name="Schmutz J."/>
            <person name="Morgante M."/>
            <person name="Rokhsar D.S."/>
        </authorList>
    </citation>
    <scope>NUCLEOTIDE SEQUENCE [LARGE SCALE GENOMIC DNA]</scope>
    <source>
        <strain evidence="3">cv. Nemared</strain>
    </source>
</reference>
<evidence type="ECO:0000313" key="2">
    <source>
        <dbReference type="EMBL" id="ONI05988.1"/>
    </source>
</evidence>
<gene>
    <name evidence="2" type="ORF">PRUPE_5G032700</name>
</gene>
<organism evidence="2 3">
    <name type="scientific">Prunus persica</name>
    <name type="common">Peach</name>
    <name type="synonym">Amygdalus persica</name>
    <dbReference type="NCBI Taxonomy" id="3760"/>
    <lineage>
        <taxon>Eukaryota</taxon>
        <taxon>Viridiplantae</taxon>
        <taxon>Streptophyta</taxon>
        <taxon>Embryophyta</taxon>
        <taxon>Tracheophyta</taxon>
        <taxon>Spermatophyta</taxon>
        <taxon>Magnoliopsida</taxon>
        <taxon>eudicotyledons</taxon>
        <taxon>Gunneridae</taxon>
        <taxon>Pentapetalae</taxon>
        <taxon>rosids</taxon>
        <taxon>fabids</taxon>
        <taxon>Rosales</taxon>
        <taxon>Rosaceae</taxon>
        <taxon>Amygdaloideae</taxon>
        <taxon>Amygdaleae</taxon>
        <taxon>Prunus</taxon>
    </lineage>
</organism>
<sequence length="198" mass="22077">MTGPVRSGPVRRDVKPEPEPVGTGSANKDGGATAIIRELGKLVQLRRLGIVLGKEDLKVLCSSIEKLSKPCALSITSVEEDGIIDLQHLSSSPLLLQRLYLQGRLETLPHCIPSLHSIVMLCLKWSRLKDDPLVFLQYLPNLVHRIRNNTDITKANNSQELQLMGILNTKLRLAIFLNWQPLDTRLSIQMPSYQQTVG</sequence>
<feature type="region of interest" description="Disordered" evidence="1">
    <location>
        <begin position="1"/>
        <end position="29"/>
    </location>
</feature>
<keyword evidence="3" id="KW-1185">Reference proteome</keyword>
<protein>
    <submittedName>
        <fullName evidence="2">Uncharacterized protein</fullName>
    </submittedName>
</protein>
<dbReference type="AlphaFoldDB" id="A0A251P313"/>
<dbReference type="EMBL" id="CM007655">
    <property type="protein sequence ID" value="ONI05988.1"/>
    <property type="molecule type" value="Genomic_DNA"/>
</dbReference>